<organism evidence="2 3">
    <name type="scientific">Hesseltinella vesiculosa</name>
    <dbReference type="NCBI Taxonomy" id="101127"/>
    <lineage>
        <taxon>Eukaryota</taxon>
        <taxon>Fungi</taxon>
        <taxon>Fungi incertae sedis</taxon>
        <taxon>Mucoromycota</taxon>
        <taxon>Mucoromycotina</taxon>
        <taxon>Mucoromycetes</taxon>
        <taxon>Mucorales</taxon>
        <taxon>Cunninghamellaceae</taxon>
        <taxon>Hesseltinella</taxon>
    </lineage>
</organism>
<comment type="caution">
    <text evidence="2">The sequence shown here is derived from an EMBL/GenBank/DDBJ whole genome shotgun (WGS) entry which is preliminary data.</text>
</comment>
<proteinExistence type="predicted"/>
<dbReference type="EMBL" id="MCGT01000011">
    <property type="protein sequence ID" value="ORX55639.1"/>
    <property type="molecule type" value="Genomic_DNA"/>
</dbReference>
<dbReference type="InterPro" id="IPR048958">
    <property type="entry name" value="Polysacc_lyase_14"/>
</dbReference>
<dbReference type="PANTHER" id="PTHR40124">
    <property type="match status" value="1"/>
</dbReference>
<feature type="domain" description="Polysaccharide lyase 14" evidence="1">
    <location>
        <begin position="50"/>
        <end position="259"/>
    </location>
</feature>
<evidence type="ECO:0000259" key="1">
    <source>
        <dbReference type="Pfam" id="PF21294"/>
    </source>
</evidence>
<dbReference type="STRING" id="101127.A0A1X2GK50"/>
<sequence>MTQTFDFQFPTSAMSDVGSFIQSNWYQASVTNYGKSDMSFVSDPFNSTGSSSQVLRVLYNQGSYAVTSGSGIMGGAEFYSQPGGGNYDSALLRYDLAFDPTFQFVQGGKLPGLFGGDPTQGCSGGHQATGSNCYSMRLMWRANGAGEAYGYLPNQGGLCQEANVLCNDQYGTSFSRGMIQFKTATWTTLEIYVKINDASSSNGLLQVWQDGNIVINRNDMRYRTTNAIAATSLFFSTFYGGSDPSYAAATNTYTYFKNIQYSTGQPVTLSNSLASTLSPSLAFWWTALASLFMAHLFL</sequence>
<reference evidence="2 3" key="1">
    <citation type="submission" date="2016-07" db="EMBL/GenBank/DDBJ databases">
        <title>Pervasive Adenine N6-methylation of Active Genes in Fungi.</title>
        <authorList>
            <consortium name="DOE Joint Genome Institute"/>
            <person name="Mondo S.J."/>
            <person name="Dannebaum R.O."/>
            <person name="Kuo R.C."/>
            <person name="Labutti K."/>
            <person name="Haridas S."/>
            <person name="Kuo A."/>
            <person name="Salamov A."/>
            <person name="Ahrendt S.R."/>
            <person name="Lipzen A."/>
            <person name="Sullivan W."/>
            <person name="Andreopoulos W.B."/>
            <person name="Clum A."/>
            <person name="Lindquist E."/>
            <person name="Daum C."/>
            <person name="Ramamoorthy G.K."/>
            <person name="Gryganskyi A."/>
            <person name="Culley D."/>
            <person name="Magnuson J.K."/>
            <person name="James T.Y."/>
            <person name="O'Malley M.A."/>
            <person name="Stajich J.E."/>
            <person name="Spatafora J.W."/>
            <person name="Visel A."/>
            <person name="Grigoriev I.V."/>
        </authorList>
    </citation>
    <scope>NUCLEOTIDE SEQUENCE [LARGE SCALE GENOMIC DNA]</scope>
    <source>
        <strain evidence="2 3">NRRL 3301</strain>
    </source>
</reference>
<protein>
    <recommendedName>
        <fullName evidence="1">Polysaccharide lyase 14 domain-containing protein</fullName>
    </recommendedName>
</protein>
<keyword evidence="3" id="KW-1185">Reference proteome</keyword>
<dbReference type="AlphaFoldDB" id="A0A1X2GK50"/>
<gene>
    <name evidence="2" type="ORF">DM01DRAFT_1335027</name>
</gene>
<evidence type="ECO:0000313" key="3">
    <source>
        <dbReference type="Proteomes" id="UP000242146"/>
    </source>
</evidence>
<accession>A0A1X2GK50</accession>
<dbReference type="PANTHER" id="PTHR40124:SF1">
    <property type="entry name" value="DISAGGREGATASE RELATED REPEAT PROTEIN"/>
    <property type="match status" value="1"/>
</dbReference>
<name>A0A1X2GK50_9FUNG</name>
<evidence type="ECO:0000313" key="2">
    <source>
        <dbReference type="EMBL" id="ORX55639.1"/>
    </source>
</evidence>
<dbReference type="OrthoDB" id="2395160at2759"/>
<dbReference type="Proteomes" id="UP000242146">
    <property type="component" value="Unassembled WGS sequence"/>
</dbReference>
<dbReference type="Pfam" id="PF21294">
    <property type="entry name" value="Polysacc_lyase_14"/>
    <property type="match status" value="1"/>
</dbReference>
<dbReference type="Gene3D" id="2.60.120.200">
    <property type="match status" value="1"/>
</dbReference>